<dbReference type="EMBL" id="KV417646">
    <property type="protein sequence ID" value="KZP12506.1"/>
    <property type="molecule type" value="Genomic_DNA"/>
</dbReference>
<evidence type="ECO:0000313" key="2">
    <source>
        <dbReference type="Proteomes" id="UP000076532"/>
    </source>
</evidence>
<evidence type="ECO:0000313" key="1">
    <source>
        <dbReference type="EMBL" id="KZP12506.1"/>
    </source>
</evidence>
<keyword evidence="2" id="KW-1185">Reference proteome</keyword>
<dbReference type="SUPFAM" id="SSF52047">
    <property type="entry name" value="RNI-like"/>
    <property type="match status" value="1"/>
</dbReference>
<organism evidence="1 2">
    <name type="scientific">Athelia psychrophila</name>
    <dbReference type="NCBI Taxonomy" id="1759441"/>
    <lineage>
        <taxon>Eukaryota</taxon>
        <taxon>Fungi</taxon>
        <taxon>Dikarya</taxon>
        <taxon>Basidiomycota</taxon>
        <taxon>Agaricomycotina</taxon>
        <taxon>Agaricomycetes</taxon>
        <taxon>Agaricomycetidae</taxon>
        <taxon>Atheliales</taxon>
        <taxon>Atheliaceae</taxon>
        <taxon>Athelia</taxon>
    </lineage>
</organism>
<gene>
    <name evidence="1" type="ORF">FIBSPDRAFT_984849</name>
</gene>
<dbReference type="AlphaFoldDB" id="A0A166BCS7"/>
<reference evidence="1 2" key="1">
    <citation type="journal article" date="2016" name="Mol. Biol. Evol.">
        <title>Comparative Genomics of Early-Diverging Mushroom-Forming Fungi Provides Insights into the Origins of Lignocellulose Decay Capabilities.</title>
        <authorList>
            <person name="Nagy L.G."/>
            <person name="Riley R."/>
            <person name="Tritt A."/>
            <person name="Adam C."/>
            <person name="Daum C."/>
            <person name="Floudas D."/>
            <person name="Sun H."/>
            <person name="Yadav J.S."/>
            <person name="Pangilinan J."/>
            <person name="Larsson K.H."/>
            <person name="Matsuura K."/>
            <person name="Barry K."/>
            <person name="Labutti K."/>
            <person name="Kuo R."/>
            <person name="Ohm R.A."/>
            <person name="Bhattacharya S.S."/>
            <person name="Shirouzu T."/>
            <person name="Yoshinaga Y."/>
            <person name="Martin F.M."/>
            <person name="Grigoriev I.V."/>
            <person name="Hibbett D.S."/>
        </authorList>
    </citation>
    <scope>NUCLEOTIDE SEQUENCE [LARGE SCALE GENOMIC DNA]</scope>
    <source>
        <strain evidence="1 2">CBS 109695</strain>
    </source>
</reference>
<accession>A0A166BCS7</accession>
<dbReference type="OrthoDB" id="2938304at2759"/>
<name>A0A166BCS7_9AGAM</name>
<sequence length="618" mass="69783">MAANDCAAWFHQTALRNHRGDIRQREYIPQQIVPKGSDPFYPNLAAIPVAYPLVYDLPAPNGCGNCIEPRCSDHDLNLYLDPILLHPPPPMVAVISSFAPTDADKHSIRISMDCLRHQKRQVAARLQYLMRPTHVDEHLALSRSRCDEADSQIDASFAAYTNILAPIRTLTPDDLLAIFTAYVDQAGSHVLRDLSLVCKQWQEMARTTHLWTNIAVLININYPDTFLIAAKFVATCDSRSGMHLLRFRLEVDYEPLDVGPRPAYLKNLGILANHHDFRVLADAISDTAPRWLDATLVGSPAFLLVLARVVAQGSRWWESLPMLDRLTMDVRVREEEESELSPMLMFLKAPNLRRVSYSRMDVPLTQVALPWTRITHVSLPINMNVQKALLTFPNIMACKAIVTADMYGEGPMDLRHNFLQTLDLHISGPGAFESFFQHCELPSLVNLRLYSDEHWPGIWSQYAVHLFLWRSSCRLETLVLDFAGLNTHDLLALLGLVTTLSELHIIDRPSQNLPPNSIIGNVLMERLTIFSPPLLPNLRVLKLGGILAFDPQPLYAMAESRFAANQYLYPKGCVTLWSLVVYPSVPPAGIYASWRTARDLRLVNEHLGNQIDIQPTEY</sequence>
<dbReference type="Proteomes" id="UP000076532">
    <property type="component" value="Unassembled WGS sequence"/>
</dbReference>
<proteinExistence type="predicted"/>
<protein>
    <submittedName>
        <fullName evidence="1">Uncharacterized protein</fullName>
    </submittedName>
</protein>